<dbReference type="Pfam" id="PF00403">
    <property type="entry name" value="HMA"/>
    <property type="match status" value="1"/>
</dbReference>
<organism evidence="2 3">
    <name type="scientific">Trinickia soli</name>
    <dbReference type="NCBI Taxonomy" id="380675"/>
    <lineage>
        <taxon>Bacteria</taxon>
        <taxon>Pseudomonadati</taxon>
        <taxon>Pseudomonadota</taxon>
        <taxon>Betaproteobacteria</taxon>
        <taxon>Burkholderiales</taxon>
        <taxon>Burkholderiaceae</taxon>
        <taxon>Trinickia</taxon>
    </lineage>
</organism>
<comment type="caution">
    <text evidence="2">The sequence shown here is derived from an EMBL/GenBank/DDBJ whole genome shotgun (WGS) entry which is preliminary data.</text>
</comment>
<dbReference type="Proteomes" id="UP000235347">
    <property type="component" value="Unassembled WGS sequence"/>
</dbReference>
<protein>
    <recommendedName>
        <fullName evidence="1">HMA domain-containing protein</fullName>
    </recommendedName>
</protein>
<keyword evidence="3" id="KW-1185">Reference proteome</keyword>
<reference evidence="2 3" key="1">
    <citation type="submission" date="2018-01" db="EMBL/GenBank/DDBJ databases">
        <title>Whole genome analyses suggest that Burkholderia sensu lato contains two further novel genera in the rhizoxinica-symbiotica group Mycetohabitans gen. nov., and Trinickia gen. nov.: implications for the evolution of diazotrophy and nodulation in the Burkholderiaceae.</title>
        <authorList>
            <person name="Estrada-de los Santos P."/>
            <person name="Palmer M."/>
            <person name="Chavez-Ramirez B."/>
            <person name="Beukes C."/>
            <person name="Steenkamp E.T."/>
            <person name="Hirsch A.M."/>
            <person name="Manyaka P."/>
            <person name="Maluk M."/>
            <person name="Lafos M."/>
            <person name="Crook M."/>
            <person name="Gross E."/>
            <person name="Simon M.F."/>
            <person name="Bueno dos Reis Junior F."/>
            <person name="Poole P.S."/>
            <person name="Venter S.N."/>
            <person name="James E.K."/>
        </authorList>
    </citation>
    <scope>NUCLEOTIDE SEQUENCE [LARGE SCALE GENOMIC DNA]</scope>
    <source>
        <strain evidence="2 3">GP25-8</strain>
    </source>
</reference>
<gene>
    <name evidence="2" type="ORF">C0Z19_04890</name>
</gene>
<dbReference type="SUPFAM" id="SSF55008">
    <property type="entry name" value="HMA, heavy metal-associated domain"/>
    <property type="match status" value="1"/>
</dbReference>
<evidence type="ECO:0000313" key="2">
    <source>
        <dbReference type="EMBL" id="PMS27097.1"/>
    </source>
</evidence>
<dbReference type="InterPro" id="IPR036163">
    <property type="entry name" value="HMA_dom_sf"/>
</dbReference>
<evidence type="ECO:0000313" key="3">
    <source>
        <dbReference type="Proteomes" id="UP000235347"/>
    </source>
</evidence>
<sequence length="53" mass="5497">MDCASCALKIENALKRLPGVYDTPALAAASVGIAMGGGTEATKERRREPDSFG</sequence>
<dbReference type="Gene3D" id="3.30.70.100">
    <property type="match status" value="1"/>
</dbReference>
<dbReference type="SUPFAM" id="SSF56784">
    <property type="entry name" value="HAD-like"/>
    <property type="match status" value="1"/>
</dbReference>
<accession>A0A2N7WCH8</accession>
<dbReference type="AlphaFoldDB" id="A0A2N7WCH8"/>
<dbReference type="CDD" id="cd00371">
    <property type="entry name" value="HMA"/>
    <property type="match status" value="1"/>
</dbReference>
<evidence type="ECO:0000259" key="1">
    <source>
        <dbReference type="Pfam" id="PF00403"/>
    </source>
</evidence>
<proteinExistence type="predicted"/>
<dbReference type="EMBL" id="PNYB01000003">
    <property type="protein sequence ID" value="PMS27097.1"/>
    <property type="molecule type" value="Genomic_DNA"/>
</dbReference>
<dbReference type="InterPro" id="IPR006121">
    <property type="entry name" value="HMA_dom"/>
</dbReference>
<dbReference type="InterPro" id="IPR036412">
    <property type="entry name" value="HAD-like_sf"/>
</dbReference>
<dbReference type="GO" id="GO:0046872">
    <property type="term" value="F:metal ion binding"/>
    <property type="evidence" value="ECO:0007669"/>
    <property type="project" value="InterPro"/>
</dbReference>
<name>A0A2N7WCH8_9BURK</name>
<feature type="domain" description="HMA" evidence="1">
    <location>
        <begin position="1"/>
        <end position="22"/>
    </location>
</feature>